<evidence type="ECO:0000256" key="4">
    <source>
        <dbReference type="ARBA" id="ARBA00023136"/>
    </source>
</evidence>
<evidence type="ECO:0000313" key="8">
    <source>
        <dbReference type="Proteomes" id="UP001597178"/>
    </source>
</evidence>
<gene>
    <name evidence="7" type="ORF">ACFQ4A_11155</name>
</gene>
<feature type="domain" description="ABC-2 type transporter transmembrane" evidence="6">
    <location>
        <begin position="16"/>
        <end position="346"/>
    </location>
</feature>
<dbReference type="EMBL" id="JBHTNH010000024">
    <property type="protein sequence ID" value="MFD1362211.1"/>
    <property type="molecule type" value="Genomic_DNA"/>
</dbReference>
<evidence type="ECO:0000256" key="1">
    <source>
        <dbReference type="ARBA" id="ARBA00004141"/>
    </source>
</evidence>
<feature type="transmembrane region" description="Helical" evidence="5">
    <location>
        <begin position="204"/>
        <end position="223"/>
    </location>
</feature>
<evidence type="ECO:0000256" key="2">
    <source>
        <dbReference type="ARBA" id="ARBA00022692"/>
    </source>
</evidence>
<keyword evidence="2 5" id="KW-0812">Transmembrane</keyword>
<organism evidence="7 8">
    <name type="scientific">Lentibacillus salinarum</name>
    <dbReference type="NCBI Taxonomy" id="446820"/>
    <lineage>
        <taxon>Bacteria</taxon>
        <taxon>Bacillati</taxon>
        <taxon>Bacillota</taxon>
        <taxon>Bacilli</taxon>
        <taxon>Bacillales</taxon>
        <taxon>Bacillaceae</taxon>
        <taxon>Lentibacillus</taxon>
    </lineage>
</organism>
<dbReference type="RefSeq" id="WP_382400536.1">
    <property type="nucleotide sequence ID" value="NZ_JBHTNH010000024.1"/>
</dbReference>
<comment type="caution">
    <text evidence="7">The sequence shown here is derived from an EMBL/GenBank/DDBJ whole genome shotgun (WGS) entry which is preliminary data.</text>
</comment>
<evidence type="ECO:0000256" key="3">
    <source>
        <dbReference type="ARBA" id="ARBA00022989"/>
    </source>
</evidence>
<proteinExistence type="predicted"/>
<accession>A0ABW3ZUY5</accession>
<dbReference type="Pfam" id="PF12698">
    <property type="entry name" value="ABC2_membrane_3"/>
    <property type="match status" value="1"/>
</dbReference>
<dbReference type="Gene3D" id="3.40.1710.10">
    <property type="entry name" value="abc type-2 transporter like domain"/>
    <property type="match status" value="1"/>
</dbReference>
<keyword evidence="4 5" id="KW-0472">Membrane</keyword>
<evidence type="ECO:0000259" key="6">
    <source>
        <dbReference type="Pfam" id="PF12698"/>
    </source>
</evidence>
<keyword evidence="8" id="KW-1185">Reference proteome</keyword>
<feature type="transmembrane region" description="Helical" evidence="5">
    <location>
        <begin position="277"/>
        <end position="295"/>
    </location>
</feature>
<feature type="transmembrane region" description="Helical" evidence="5">
    <location>
        <begin position="302"/>
        <end position="327"/>
    </location>
</feature>
<keyword evidence="3 5" id="KW-1133">Transmembrane helix</keyword>
<feature type="transmembrane region" description="Helical" evidence="5">
    <location>
        <begin position="244"/>
        <end position="271"/>
    </location>
</feature>
<dbReference type="Proteomes" id="UP001597178">
    <property type="component" value="Unassembled WGS sequence"/>
</dbReference>
<dbReference type="InterPro" id="IPR013525">
    <property type="entry name" value="ABC2_TM"/>
</dbReference>
<evidence type="ECO:0000256" key="5">
    <source>
        <dbReference type="SAM" id="Phobius"/>
    </source>
</evidence>
<comment type="subcellular location">
    <subcellularLocation>
        <location evidence="1">Membrane</location>
        <topology evidence="1">Multi-pass membrane protein</topology>
    </subcellularLocation>
</comment>
<evidence type="ECO:0000313" key="7">
    <source>
        <dbReference type="EMBL" id="MFD1362211.1"/>
    </source>
</evidence>
<sequence>MKQIITTRLMHWKKHWISLIFWLLFPVIATISITLITGTLQEDANVPVGIVQEEHTDAAEELIQEIKSTPFIRMELRSEEKALSDLEKHALDSVFIIHEGFQDNVRQDNRQQLITSYQTNLSFAYSPVKEMILSYVQQETGRSKAAFVIKELEKQYDGQEAWTIEEIMSKSREIQQDENLLDTAFSFHDAPAGSRDNPRLFPVWEIWAIAMLLSTLLIFDWVMKEKQSRALLRLAFSRKTLKSYLLQNFIVYSVVLLMVDFFTVSIIYFLFGEWVSLMNLLVYRLFVCIAAFLFAQFFRNVFLYYIVSFALVLIVGISSGVMLPSGIGGSWSWFDPVNPLAPLFSGKYISLWSVLVTVFAVIWLFRKERYDA</sequence>
<feature type="transmembrane region" description="Helical" evidence="5">
    <location>
        <begin position="347"/>
        <end position="365"/>
    </location>
</feature>
<name>A0ABW3ZUY5_9BACI</name>
<reference evidence="8" key="1">
    <citation type="journal article" date="2019" name="Int. J. Syst. Evol. Microbiol.">
        <title>The Global Catalogue of Microorganisms (GCM) 10K type strain sequencing project: providing services to taxonomists for standard genome sequencing and annotation.</title>
        <authorList>
            <consortium name="The Broad Institute Genomics Platform"/>
            <consortium name="The Broad Institute Genome Sequencing Center for Infectious Disease"/>
            <person name="Wu L."/>
            <person name="Ma J."/>
        </authorList>
    </citation>
    <scope>NUCLEOTIDE SEQUENCE [LARGE SCALE GENOMIC DNA]</scope>
    <source>
        <strain evidence="8">CCUG 54822</strain>
    </source>
</reference>
<protein>
    <submittedName>
        <fullName evidence="7">ABC transporter permease</fullName>
    </submittedName>
</protein>